<dbReference type="Proteomes" id="UP000188879">
    <property type="component" value="Unassembled WGS sequence"/>
</dbReference>
<proteinExistence type="predicted"/>
<evidence type="ECO:0000313" key="2">
    <source>
        <dbReference type="EMBL" id="ONG46754.1"/>
    </source>
</evidence>
<name>A0A1V2GVD8_9PROT</name>
<dbReference type="EMBL" id="MLCO01000310">
    <property type="protein sequence ID" value="ONG46754.1"/>
    <property type="molecule type" value="Genomic_DNA"/>
</dbReference>
<evidence type="ECO:0000256" key="1">
    <source>
        <dbReference type="SAM" id="Phobius"/>
    </source>
</evidence>
<evidence type="ECO:0000313" key="3">
    <source>
        <dbReference type="Proteomes" id="UP000188879"/>
    </source>
</evidence>
<keyword evidence="1" id="KW-0472">Membrane</keyword>
<accession>A0A1V2GVD8</accession>
<evidence type="ECO:0008006" key="4">
    <source>
        <dbReference type="Google" id="ProtNLM"/>
    </source>
</evidence>
<dbReference type="InterPro" id="IPR008620">
    <property type="entry name" value="FixH"/>
</dbReference>
<comment type="caution">
    <text evidence="2">The sequence shown here is derived from an EMBL/GenBank/DDBJ whole genome shotgun (WGS) entry which is preliminary data.</text>
</comment>
<dbReference type="AlphaFoldDB" id="A0A1V2GVD8"/>
<keyword evidence="1" id="KW-1133">Transmembrane helix</keyword>
<dbReference type="Pfam" id="PF05751">
    <property type="entry name" value="FixH"/>
    <property type="match status" value="1"/>
</dbReference>
<organism evidence="2 3">
    <name type="scientific">Teichococcus deserti</name>
    <dbReference type="NCBI Taxonomy" id="1817963"/>
    <lineage>
        <taxon>Bacteria</taxon>
        <taxon>Pseudomonadati</taxon>
        <taxon>Pseudomonadota</taxon>
        <taxon>Alphaproteobacteria</taxon>
        <taxon>Acetobacterales</taxon>
        <taxon>Roseomonadaceae</taxon>
        <taxon>Roseomonas</taxon>
    </lineage>
</organism>
<protein>
    <recommendedName>
        <fullName evidence="4">Nitrogen fixation protein FixH</fullName>
    </recommendedName>
</protein>
<reference evidence="2 3" key="1">
    <citation type="submission" date="2016-10" db="EMBL/GenBank/DDBJ databases">
        <title>Draft Genome sequence of Roseomonas sp. strain M3.</title>
        <authorList>
            <person name="Subhash Y."/>
            <person name="Lee S."/>
        </authorList>
    </citation>
    <scope>NUCLEOTIDE SEQUENCE [LARGE SCALE GENOMIC DNA]</scope>
    <source>
        <strain evidence="2 3">M3</strain>
    </source>
</reference>
<feature type="transmembrane region" description="Helical" evidence="1">
    <location>
        <begin position="12"/>
        <end position="36"/>
    </location>
</feature>
<gene>
    <name evidence="2" type="ORF">BKE38_24945</name>
</gene>
<dbReference type="OrthoDB" id="1495896at2"/>
<keyword evidence="1" id="KW-0812">Transmembrane</keyword>
<keyword evidence="3" id="KW-1185">Reference proteome</keyword>
<dbReference type="RefSeq" id="WP_076959988.1">
    <property type="nucleotide sequence ID" value="NZ_MLCO01000310.1"/>
</dbReference>
<sequence length="157" mass="16823">MTALASERRSGWIPWVFVGGMLLVIAVNGVLIVSALTTFTGVTEGQAYDRGLAYNDVLAENARQAALGWQGDVRLASDGSLAVSVTDRDGRAVPGSLRGVLLRPLEATTLPLAFTPQGEGRFRAALPVPRPGQWEARLVMTGPGGREFDLRRRLVLP</sequence>